<organism evidence="1 2">
    <name type="scientific">Faecalibacter bovis</name>
    <dbReference type="NCBI Taxonomy" id="2898187"/>
    <lineage>
        <taxon>Bacteria</taxon>
        <taxon>Pseudomonadati</taxon>
        <taxon>Bacteroidota</taxon>
        <taxon>Flavobacteriia</taxon>
        <taxon>Flavobacteriales</taxon>
        <taxon>Weeksellaceae</taxon>
        <taxon>Faecalibacter</taxon>
    </lineage>
</organism>
<dbReference type="Proteomes" id="UP000672011">
    <property type="component" value="Chromosome"/>
</dbReference>
<evidence type="ECO:0000313" key="2">
    <source>
        <dbReference type="Proteomes" id="UP000672011"/>
    </source>
</evidence>
<sequence>MGKNSKMSEIKYSYSSMKEVFEILNSCNIKYVVLRNYQNILTDEMFMDGHGDVDILCENSNLLEKFLKIYPDQFHIKKGIFDKVHYHIYIKNIKVSIDARYIGDNYYCKKWQNDILNSRIYYKGFFVMDPINHLYSLIYHAIFQKKYLSEEYRIRLREMALNQGIQLEIWDSKSFVHLLEQFMIKNNYNYFYPNDFYVPLYTKHIQNKSLLKFDLRRWIEHKKFELRVESIEFLVKIKHKIFKS</sequence>
<protein>
    <submittedName>
        <fullName evidence="1">Uncharacterized protein</fullName>
    </submittedName>
</protein>
<reference evidence="2" key="2">
    <citation type="submission" date="2021-04" db="EMBL/GenBank/DDBJ databases">
        <title>Taxonomy of Flavobacteriaceae bacterium ZY171143.</title>
        <authorList>
            <person name="Li F."/>
        </authorList>
    </citation>
    <scope>NUCLEOTIDE SEQUENCE [LARGE SCALE GENOMIC DNA]</scope>
    <source>
        <strain evidence="2">ZY171143</strain>
    </source>
</reference>
<proteinExistence type="predicted"/>
<dbReference type="RefSeq" id="WP_230477389.1">
    <property type="nucleotide sequence ID" value="NZ_CP072842.1"/>
</dbReference>
<keyword evidence="2" id="KW-1185">Reference proteome</keyword>
<reference evidence="1 2" key="1">
    <citation type="journal article" date="2021" name="Int. J. Syst. Evol. Microbiol.">
        <title>Faecalibacter bovis sp. nov., isolated from cow faeces.</title>
        <authorList>
            <person name="Li F."/>
            <person name="Zhao W."/>
            <person name="Hong Q."/>
            <person name="Shao Q."/>
            <person name="Song J."/>
            <person name="Yang S."/>
        </authorList>
    </citation>
    <scope>NUCLEOTIDE SEQUENCE [LARGE SCALE GENOMIC DNA]</scope>
    <source>
        <strain evidence="1 2">ZY171143</strain>
    </source>
</reference>
<evidence type="ECO:0000313" key="1">
    <source>
        <dbReference type="EMBL" id="QTV06629.1"/>
    </source>
</evidence>
<gene>
    <name evidence="1" type="ORF">J9309_04710</name>
</gene>
<dbReference type="EMBL" id="CP072842">
    <property type="protein sequence ID" value="QTV06629.1"/>
    <property type="molecule type" value="Genomic_DNA"/>
</dbReference>
<name>A0ABX7XFG8_9FLAO</name>
<accession>A0ABX7XFG8</accession>